<keyword evidence="2" id="KW-1133">Transmembrane helix</keyword>
<keyword evidence="2" id="KW-0472">Membrane</keyword>
<evidence type="ECO:0000313" key="3">
    <source>
        <dbReference type="EMBL" id="MFB9313887.1"/>
    </source>
</evidence>
<dbReference type="Proteomes" id="UP001589750">
    <property type="component" value="Unassembled WGS sequence"/>
</dbReference>
<feature type="region of interest" description="Disordered" evidence="1">
    <location>
        <begin position="214"/>
        <end position="269"/>
    </location>
</feature>
<protein>
    <recommendedName>
        <fullName evidence="5">DNA-directed RNA polymerase specialized sigma24 family protein</fullName>
    </recommendedName>
</protein>
<proteinExistence type="predicted"/>
<dbReference type="EMBL" id="JBHMDG010000015">
    <property type="protein sequence ID" value="MFB9313887.1"/>
    <property type="molecule type" value="Genomic_DNA"/>
</dbReference>
<feature type="compositionally biased region" description="Low complexity" evidence="1">
    <location>
        <begin position="223"/>
        <end position="233"/>
    </location>
</feature>
<feature type="compositionally biased region" description="Basic and acidic residues" evidence="1">
    <location>
        <begin position="89"/>
        <end position="101"/>
    </location>
</feature>
<reference evidence="3 4" key="1">
    <citation type="submission" date="2024-09" db="EMBL/GenBank/DDBJ databases">
        <authorList>
            <person name="Sun Q."/>
            <person name="Mori K."/>
        </authorList>
    </citation>
    <scope>NUCLEOTIDE SEQUENCE [LARGE SCALE GENOMIC DNA]</scope>
    <source>
        <strain evidence="3 4">JCM 9626</strain>
    </source>
</reference>
<accession>A0ABV5KAY4</accession>
<evidence type="ECO:0008006" key="5">
    <source>
        <dbReference type="Google" id="ProtNLM"/>
    </source>
</evidence>
<comment type="caution">
    <text evidence="3">The sequence shown here is derived from an EMBL/GenBank/DDBJ whole genome shotgun (WGS) entry which is preliminary data.</text>
</comment>
<name>A0ABV5KAY4_9ACTN</name>
<feature type="compositionally biased region" description="Basic and acidic residues" evidence="1">
    <location>
        <begin position="251"/>
        <end position="269"/>
    </location>
</feature>
<evidence type="ECO:0000256" key="2">
    <source>
        <dbReference type="SAM" id="Phobius"/>
    </source>
</evidence>
<keyword evidence="2" id="KW-0812">Transmembrane</keyword>
<keyword evidence="4" id="KW-1185">Reference proteome</keyword>
<feature type="region of interest" description="Disordered" evidence="1">
    <location>
        <begin position="75"/>
        <end position="101"/>
    </location>
</feature>
<gene>
    <name evidence="3" type="ORF">ACFFRI_12605</name>
</gene>
<sequence length="529" mass="54542">MGHDDELSSFAAARWPVVVRTLVLLGAPPSYAAELAVTAVGGFLGRLGGRSDEDSWLDLDTVLVAETIEAWESDRTAWWDRPPPPSSSSRDDDGRDGESDDLGLRRALDELDTLTPAARARLVAAAAGLSREQVEDALGPDPDLGWSGAGTARAGPDLAALARGVPVGVARVDSAHALVRQSTRNCRTVAVTTLVLALVLAAVLTYVVLARDPQPAPSPTPPGSTGATPVPGSAGVAPGSRGVPVAWSDGRVVHLPDDGDRTDRRDRRPSGVLLAGVTSLAGTDRGVVTTDGAGRVVQVHTGGEVTTLGRTAPGRQAVATGSVASWVQAGTGELVVQVLGGGRDQVAVGRGARVVAIDGSRVYAETATGSVVVTARPTGTRGLRGVRARRSALLDVASDVRVGRRLDGLLEVAVPGGARFEVAGEGAVLSDDGRFLALRTGATLTLLDVGRQEPVPLPLPADAVVVDASFDDDGGLVLAMRRGPSLIPDGYGDRDARPGYDLVACSVPEVACEVRESTYDVDRPPVLSH</sequence>
<dbReference type="RefSeq" id="WP_140007380.1">
    <property type="nucleotide sequence ID" value="NZ_JBHMDG010000015.1"/>
</dbReference>
<feature type="transmembrane region" description="Helical" evidence="2">
    <location>
        <begin position="189"/>
        <end position="209"/>
    </location>
</feature>
<organism evidence="3 4">
    <name type="scientific">Nocardioides plantarum</name>
    <dbReference type="NCBI Taxonomy" id="29299"/>
    <lineage>
        <taxon>Bacteria</taxon>
        <taxon>Bacillati</taxon>
        <taxon>Actinomycetota</taxon>
        <taxon>Actinomycetes</taxon>
        <taxon>Propionibacteriales</taxon>
        <taxon>Nocardioidaceae</taxon>
        <taxon>Nocardioides</taxon>
    </lineage>
</organism>
<evidence type="ECO:0000256" key="1">
    <source>
        <dbReference type="SAM" id="MobiDB-lite"/>
    </source>
</evidence>
<evidence type="ECO:0000313" key="4">
    <source>
        <dbReference type="Proteomes" id="UP001589750"/>
    </source>
</evidence>